<dbReference type="EMBL" id="JBFXLT010000199">
    <property type="protein sequence ID" value="KAL2802226.1"/>
    <property type="molecule type" value="Genomic_DNA"/>
</dbReference>
<dbReference type="SUPFAM" id="SSF51905">
    <property type="entry name" value="FAD/NAD(P)-binding domain"/>
    <property type="match status" value="1"/>
</dbReference>
<dbReference type="Gene3D" id="3.30.9.10">
    <property type="entry name" value="D-Amino Acid Oxidase, subunit A, domain 2"/>
    <property type="match status" value="1"/>
</dbReference>
<dbReference type="PANTHER" id="PTHR13847">
    <property type="entry name" value="SARCOSINE DEHYDROGENASE-RELATED"/>
    <property type="match status" value="1"/>
</dbReference>
<dbReference type="CDD" id="cd00377">
    <property type="entry name" value="ICL_PEPM"/>
    <property type="match status" value="1"/>
</dbReference>
<dbReference type="InterPro" id="IPR006076">
    <property type="entry name" value="FAD-dep_OxRdtase"/>
</dbReference>
<keyword evidence="3" id="KW-1185">Reference proteome</keyword>
<reference evidence="2 3" key="1">
    <citation type="submission" date="2024-07" db="EMBL/GenBank/DDBJ databases">
        <title>Section-level genome sequencing and comparative genomics of Aspergillus sections Usti and Cavernicolus.</title>
        <authorList>
            <consortium name="Lawrence Berkeley National Laboratory"/>
            <person name="Nybo J.L."/>
            <person name="Vesth T.C."/>
            <person name="Theobald S."/>
            <person name="Frisvad J.C."/>
            <person name="Larsen T.O."/>
            <person name="Kjaerboelling I."/>
            <person name="Rothschild-Mancinelli K."/>
            <person name="Lyhne E.K."/>
            <person name="Kogle M.E."/>
            <person name="Barry K."/>
            <person name="Clum A."/>
            <person name="Na H."/>
            <person name="Ledsgaard L."/>
            <person name="Lin J."/>
            <person name="Lipzen A."/>
            <person name="Kuo A."/>
            <person name="Riley R."/>
            <person name="Mondo S."/>
            <person name="Labutti K."/>
            <person name="Haridas S."/>
            <person name="Pangalinan J."/>
            <person name="Salamov A.A."/>
            <person name="Simmons B.A."/>
            <person name="Magnuson J.K."/>
            <person name="Chen J."/>
            <person name="Drula E."/>
            <person name="Henrissat B."/>
            <person name="Wiebenga A."/>
            <person name="Lubbers R.J."/>
            <person name="Gomes A.C."/>
            <person name="Makela M.R."/>
            <person name="Stajich J."/>
            <person name="Grigoriev I.V."/>
            <person name="Mortensen U.H."/>
            <person name="De Vries R.P."/>
            <person name="Baker S.E."/>
            <person name="Andersen M.R."/>
        </authorList>
    </citation>
    <scope>NUCLEOTIDE SEQUENCE [LARGE SCALE GENOMIC DNA]</scope>
    <source>
        <strain evidence="2 3">CBS 588.65</strain>
    </source>
</reference>
<dbReference type="Gene3D" id="3.20.20.60">
    <property type="entry name" value="Phosphoenolpyruvate-binding domains"/>
    <property type="match status" value="1"/>
</dbReference>
<protein>
    <submittedName>
        <fullName evidence="2">Phosphoenolpyruvate phosphomutase-domain-containing protein</fullName>
    </submittedName>
</protein>
<dbReference type="PANTHER" id="PTHR13847:SF279">
    <property type="entry name" value="FAD DEPENDENT OXIDOREDUCTASE DOMAIN-CONTAINING PROTEIN-RELATED"/>
    <property type="match status" value="1"/>
</dbReference>
<dbReference type="SUPFAM" id="SSF51621">
    <property type="entry name" value="Phosphoenolpyruvate/pyruvate domain"/>
    <property type="match status" value="1"/>
</dbReference>
<name>A0ABR4GT33_9EURO</name>
<evidence type="ECO:0000259" key="1">
    <source>
        <dbReference type="Pfam" id="PF01266"/>
    </source>
</evidence>
<dbReference type="InterPro" id="IPR015813">
    <property type="entry name" value="Pyrv/PenolPyrv_kinase-like_dom"/>
</dbReference>
<organism evidence="2 3">
    <name type="scientific">Aspergillus granulosus</name>
    <dbReference type="NCBI Taxonomy" id="176169"/>
    <lineage>
        <taxon>Eukaryota</taxon>
        <taxon>Fungi</taxon>
        <taxon>Dikarya</taxon>
        <taxon>Ascomycota</taxon>
        <taxon>Pezizomycotina</taxon>
        <taxon>Eurotiomycetes</taxon>
        <taxon>Eurotiomycetidae</taxon>
        <taxon>Eurotiales</taxon>
        <taxon>Aspergillaceae</taxon>
        <taxon>Aspergillus</taxon>
        <taxon>Aspergillus subgen. Nidulantes</taxon>
    </lineage>
</organism>
<accession>A0ABR4GT33</accession>
<sequence length="740" mass="80750">MAVNALRNELARRFRSLHIPGNPIVLANVYDAATASFIASHPTTKAIATASFAIAASQGIPDNDMTLSQNLATVQSITSALTVNGLPRLPISVDVQDGYENVAETIKEVINLGAVGCNIEDFNNRTGQMRSLSDAVSRIELAIQTAQELGVPDFVINARTDILGHHGSVEDAIERGKAFLKAGACTVFVWGPGGRGVSTKEVEQLVAALDGRLNVKLVIKEGYLSIPELKKIGVARISMGPELYRAAMRAFEETANKLLGSFDKYVRFTGNNIEPINKPHQLMMPELPAFLPVENSTKPFWRTELHELDELRTTPELPQQSDIVIIGAGYSGVSLAYHIFKQLSASDQPHPAITILEARQICSGATGRNGGHLRPDLYGNIPKYIERYGVDAGAEVANFEISHIPALKKVIAEENIDCDLNLTRSMNVYLNEEEGEQAKQIYEALVARGLEYTSDLHYTPPKYAEKISGVKGARACISYTAGSLWPYKFVLGLLSKITDSPLVNVQALTPVTEVASEDGVQIVHTPRGLIRASKVVYTTNAYTAGLLPEYSANIVPCRGICCHITVPEGKNAPFLPYSYILRTADGKGLSYLTTRPDGSIIVGGAQYTFFDEREQWYNVVDDSTLIEPTKNYYNDYMQRTFSGWEDTGAYVKEIWTGIMGYTSDSSPHIGEVPGQPGRYISAGYDGHGMPVIFLATKGLADMIVQGLSFEETKLPRTFKTTAERIQKAANGPEGGDIFAK</sequence>
<dbReference type="Gene3D" id="3.50.50.60">
    <property type="entry name" value="FAD/NAD(P)-binding domain"/>
    <property type="match status" value="1"/>
</dbReference>
<evidence type="ECO:0000313" key="2">
    <source>
        <dbReference type="EMBL" id="KAL2802226.1"/>
    </source>
</evidence>
<evidence type="ECO:0000313" key="3">
    <source>
        <dbReference type="Proteomes" id="UP001610334"/>
    </source>
</evidence>
<feature type="domain" description="FAD dependent oxidoreductase" evidence="1">
    <location>
        <begin position="322"/>
        <end position="701"/>
    </location>
</feature>
<dbReference type="Pfam" id="PF01266">
    <property type="entry name" value="DAO"/>
    <property type="match status" value="1"/>
</dbReference>
<dbReference type="Proteomes" id="UP001610334">
    <property type="component" value="Unassembled WGS sequence"/>
</dbReference>
<dbReference type="InterPro" id="IPR036188">
    <property type="entry name" value="FAD/NAD-bd_sf"/>
</dbReference>
<dbReference type="InterPro" id="IPR040442">
    <property type="entry name" value="Pyrv_kinase-like_dom_sf"/>
</dbReference>
<dbReference type="Pfam" id="PF13714">
    <property type="entry name" value="PEP_mutase"/>
    <property type="match status" value="1"/>
</dbReference>
<gene>
    <name evidence="2" type="ORF">BJX63DRAFT_426233</name>
</gene>
<comment type="caution">
    <text evidence="2">The sequence shown here is derived from an EMBL/GenBank/DDBJ whole genome shotgun (WGS) entry which is preliminary data.</text>
</comment>
<dbReference type="InterPro" id="IPR039556">
    <property type="entry name" value="ICL/PEPM"/>
</dbReference>
<proteinExistence type="predicted"/>